<comment type="caution">
    <text evidence="2">The sequence shown here is derived from an EMBL/GenBank/DDBJ whole genome shotgun (WGS) entry which is preliminary data.</text>
</comment>
<feature type="domain" description="Methyltransferase small" evidence="1">
    <location>
        <begin position="73"/>
        <end position="164"/>
    </location>
</feature>
<gene>
    <name evidence="2" type="ORF">ACFFRI_08515</name>
</gene>
<dbReference type="InterPro" id="IPR029063">
    <property type="entry name" value="SAM-dependent_MTases_sf"/>
</dbReference>
<dbReference type="EMBL" id="JBHMDG010000011">
    <property type="protein sequence ID" value="MFB9313084.1"/>
    <property type="molecule type" value="Genomic_DNA"/>
</dbReference>
<dbReference type="InterPro" id="IPR050320">
    <property type="entry name" value="N5-glutamine_MTase"/>
</dbReference>
<dbReference type="CDD" id="cd02440">
    <property type="entry name" value="AdoMet_MTases"/>
    <property type="match status" value="1"/>
</dbReference>
<dbReference type="Pfam" id="PF05175">
    <property type="entry name" value="MTS"/>
    <property type="match status" value="1"/>
</dbReference>
<evidence type="ECO:0000313" key="2">
    <source>
        <dbReference type="EMBL" id="MFB9313084.1"/>
    </source>
</evidence>
<evidence type="ECO:0000259" key="1">
    <source>
        <dbReference type="Pfam" id="PF05175"/>
    </source>
</evidence>
<sequence length="254" mass="26692">MDLVERLRAAGCVYAEDEAALLLETATDEADLERLVAARVAGRPLEHLLGWAGFDGLRVVVADGVFVPRQRTLLLVELAEQLTPPDGVVVDLCCGSGALLAALVVRRRDVEGHAADLDPAAVACARTNLADLPPGRVHEGDLYDALPTDLRGRIDVLMVNAPYVPSGELDLMPREARDHEHRVSLDGGSDGLDLHRLVAAGATTWLAPGGLLAIEVAPMQVEAATAMMAAAGLEPAVAEDPDLDATSVIGRARG</sequence>
<dbReference type="InterPro" id="IPR007848">
    <property type="entry name" value="Small_mtfrase_dom"/>
</dbReference>
<proteinExistence type="predicted"/>
<dbReference type="Gene3D" id="3.40.50.150">
    <property type="entry name" value="Vaccinia Virus protein VP39"/>
    <property type="match status" value="1"/>
</dbReference>
<evidence type="ECO:0000313" key="3">
    <source>
        <dbReference type="Proteomes" id="UP001589750"/>
    </source>
</evidence>
<accession>A0ABV5K8L1</accession>
<dbReference type="InterPro" id="IPR022446">
    <property type="entry name" value="MeTrfrase_put"/>
</dbReference>
<organism evidence="2 3">
    <name type="scientific">Nocardioides plantarum</name>
    <dbReference type="NCBI Taxonomy" id="29299"/>
    <lineage>
        <taxon>Bacteria</taxon>
        <taxon>Bacillati</taxon>
        <taxon>Actinomycetota</taxon>
        <taxon>Actinomycetes</taxon>
        <taxon>Propionibacteriales</taxon>
        <taxon>Nocardioidaceae</taxon>
        <taxon>Nocardioides</taxon>
    </lineage>
</organism>
<dbReference type="NCBIfam" id="TIGR03704">
    <property type="entry name" value="PrmC_rel_meth"/>
    <property type="match status" value="1"/>
</dbReference>
<dbReference type="SUPFAM" id="SSF53335">
    <property type="entry name" value="S-adenosyl-L-methionine-dependent methyltransferases"/>
    <property type="match status" value="1"/>
</dbReference>
<dbReference type="PANTHER" id="PTHR18895">
    <property type="entry name" value="HEMK METHYLTRANSFERASE"/>
    <property type="match status" value="1"/>
</dbReference>
<reference evidence="2 3" key="1">
    <citation type="submission" date="2024-09" db="EMBL/GenBank/DDBJ databases">
        <authorList>
            <person name="Sun Q."/>
            <person name="Mori K."/>
        </authorList>
    </citation>
    <scope>NUCLEOTIDE SEQUENCE [LARGE SCALE GENOMIC DNA]</scope>
    <source>
        <strain evidence="2 3">JCM 9626</strain>
    </source>
</reference>
<protein>
    <recommendedName>
        <fullName evidence="1">Methyltransferase small domain-containing protein</fullName>
    </recommendedName>
</protein>
<dbReference type="PANTHER" id="PTHR18895:SF74">
    <property type="entry name" value="MTRF1L RELEASE FACTOR GLUTAMINE METHYLTRANSFERASE"/>
    <property type="match status" value="1"/>
</dbReference>
<dbReference type="Proteomes" id="UP001589750">
    <property type="component" value="Unassembled WGS sequence"/>
</dbReference>
<dbReference type="RefSeq" id="WP_140011240.1">
    <property type="nucleotide sequence ID" value="NZ_JBHMDG010000011.1"/>
</dbReference>
<name>A0ABV5K8L1_9ACTN</name>
<keyword evidence="3" id="KW-1185">Reference proteome</keyword>